<dbReference type="EMBL" id="HBIV01045537">
    <property type="protein sequence ID" value="CAE0680149.1"/>
    <property type="molecule type" value="Transcribed_RNA"/>
</dbReference>
<dbReference type="Pfam" id="PF03283">
    <property type="entry name" value="PAE"/>
    <property type="match status" value="1"/>
</dbReference>
<evidence type="ECO:0008006" key="3">
    <source>
        <dbReference type="Google" id="ProtNLM"/>
    </source>
</evidence>
<accession>A0A7S3ZDJ8</accession>
<organism evidence="2">
    <name type="scientific">Lotharella globosa</name>
    <dbReference type="NCBI Taxonomy" id="91324"/>
    <lineage>
        <taxon>Eukaryota</taxon>
        <taxon>Sar</taxon>
        <taxon>Rhizaria</taxon>
        <taxon>Cercozoa</taxon>
        <taxon>Chlorarachniophyceae</taxon>
        <taxon>Lotharella</taxon>
    </lineage>
</organism>
<dbReference type="PANTHER" id="PTHR21562:SF122">
    <property type="entry name" value="PALMITOLEOYL-PROTEIN CARBOXYLESTERASE NOTUM"/>
    <property type="match status" value="1"/>
</dbReference>
<proteinExistence type="predicted"/>
<dbReference type="AlphaFoldDB" id="A0A7S3ZDJ8"/>
<reference evidence="2" key="1">
    <citation type="submission" date="2021-01" db="EMBL/GenBank/DDBJ databases">
        <authorList>
            <person name="Corre E."/>
            <person name="Pelletier E."/>
            <person name="Niang G."/>
            <person name="Scheremetjew M."/>
            <person name="Finn R."/>
            <person name="Kale V."/>
            <person name="Holt S."/>
            <person name="Cochrane G."/>
            <person name="Meng A."/>
            <person name="Brown T."/>
            <person name="Cohen L."/>
        </authorList>
    </citation>
    <scope>NUCLEOTIDE SEQUENCE</scope>
    <source>
        <strain evidence="2">CCCM811</strain>
    </source>
</reference>
<protein>
    <recommendedName>
        <fullName evidence="3">Pectin acetylesterase</fullName>
    </recommendedName>
</protein>
<sequence length="378" mass="41808">MKAEFACLVLASVALPSRGQDPYFDLVRLEGAHCNDGTPAGIYVRPSAGNESSREPWVFFLEGGGWCYSLSTCESRFFKDDGRMSSGFWEEVLEIDDGIFSQDCNENPTWCNANHVYFRYCSSDGWIGTAANTDLGYSFEGSIIIDTAIEKLISGTATMPQLDPNSSKVLLTGCSAGGRGAMFNLDRVVETLPYTKALLDSAWWLDIPPHQNSGTWLTEQVVRAYNLHEPNIDQTCLEAYGEAQGYNCYLAEYALPYVEAPAMSQVYQYDKALLDIAVRWDQGRWDDPDLLSYAETWRRETLLSIDAVGYASNPNRSVYAPACNDHCSGHTDYFTEILVSANGTMLTLEDALALFWSGEQVIAIDTCDGFGCGEGCNE</sequence>
<feature type="signal peptide" evidence="1">
    <location>
        <begin position="1"/>
        <end position="19"/>
    </location>
</feature>
<feature type="chain" id="PRO_5031321226" description="Pectin acetylesterase" evidence="1">
    <location>
        <begin position="20"/>
        <end position="378"/>
    </location>
</feature>
<keyword evidence="1" id="KW-0732">Signal</keyword>
<gene>
    <name evidence="2" type="ORF">LGLO00237_LOCUS31935</name>
</gene>
<dbReference type="InterPro" id="IPR004963">
    <property type="entry name" value="PAE/NOTUM"/>
</dbReference>
<evidence type="ECO:0000256" key="1">
    <source>
        <dbReference type="SAM" id="SignalP"/>
    </source>
</evidence>
<dbReference type="PANTHER" id="PTHR21562">
    <property type="entry name" value="NOTUM-RELATED"/>
    <property type="match status" value="1"/>
</dbReference>
<name>A0A7S3ZDJ8_9EUKA</name>
<evidence type="ECO:0000313" key="2">
    <source>
        <dbReference type="EMBL" id="CAE0680149.1"/>
    </source>
</evidence>
<dbReference type="GO" id="GO:0016787">
    <property type="term" value="F:hydrolase activity"/>
    <property type="evidence" value="ECO:0007669"/>
    <property type="project" value="InterPro"/>
</dbReference>